<keyword evidence="1" id="KW-0863">Zinc-finger</keyword>
<dbReference type="AlphaFoldDB" id="A0A8R1V2I8"/>
<evidence type="ECO:0000313" key="4">
    <source>
        <dbReference type="EnsemblMetazoa" id="PPA46653.1"/>
    </source>
</evidence>
<dbReference type="SUPFAM" id="SSF57667">
    <property type="entry name" value="beta-beta-alpha zinc fingers"/>
    <property type="match status" value="1"/>
</dbReference>
<keyword evidence="5" id="KW-1185">Reference proteome</keyword>
<evidence type="ECO:0000256" key="1">
    <source>
        <dbReference type="PROSITE-ProRule" id="PRU00042"/>
    </source>
</evidence>
<organism evidence="4 5">
    <name type="scientific">Pristionchus pacificus</name>
    <name type="common">Parasitic nematode worm</name>
    <dbReference type="NCBI Taxonomy" id="54126"/>
    <lineage>
        <taxon>Eukaryota</taxon>
        <taxon>Metazoa</taxon>
        <taxon>Ecdysozoa</taxon>
        <taxon>Nematoda</taxon>
        <taxon>Chromadorea</taxon>
        <taxon>Rhabditida</taxon>
        <taxon>Rhabditina</taxon>
        <taxon>Diplogasteromorpha</taxon>
        <taxon>Diplogasteroidea</taxon>
        <taxon>Neodiplogasteridae</taxon>
        <taxon>Pristionchus</taxon>
    </lineage>
</organism>
<reference evidence="4" key="2">
    <citation type="submission" date="2022-06" db="UniProtKB">
        <authorList>
            <consortium name="EnsemblMetazoa"/>
        </authorList>
    </citation>
    <scope>IDENTIFICATION</scope>
    <source>
        <strain evidence="4">PS312</strain>
    </source>
</reference>
<dbReference type="EnsemblMetazoa" id="PPA46653.1">
    <property type="protein sequence ID" value="PPA46653.1"/>
    <property type="gene ID" value="WBGene00304432"/>
</dbReference>
<accession>A0A8R1V2I8</accession>
<feature type="region of interest" description="Disordered" evidence="2">
    <location>
        <begin position="213"/>
        <end position="240"/>
    </location>
</feature>
<dbReference type="PROSITE" id="PS50157">
    <property type="entry name" value="ZINC_FINGER_C2H2_2"/>
    <property type="match status" value="1"/>
</dbReference>
<dbReference type="Proteomes" id="UP000005239">
    <property type="component" value="Unassembled WGS sequence"/>
</dbReference>
<evidence type="ECO:0000313" key="5">
    <source>
        <dbReference type="Proteomes" id="UP000005239"/>
    </source>
</evidence>
<keyword evidence="1" id="KW-0479">Metal-binding</keyword>
<feature type="region of interest" description="Disordered" evidence="2">
    <location>
        <begin position="82"/>
        <end position="104"/>
    </location>
</feature>
<dbReference type="OrthoDB" id="45365at2759"/>
<evidence type="ECO:0000259" key="3">
    <source>
        <dbReference type="PROSITE" id="PS50157"/>
    </source>
</evidence>
<dbReference type="PROSITE" id="PS00028">
    <property type="entry name" value="ZINC_FINGER_C2H2_1"/>
    <property type="match status" value="1"/>
</dbReference>
<proteinExistence type="predicted"/>
<feature type="domain" description="C2H2-type" evidence="3">
    <location>
        <begin position="194"/>
        <end position="221"/>
    </location>
</feature>
<evidence type="ECO:0000256" key="2">
    <source>
        <dbReference type="SAM" id="MobiDB-lite"/>
    </source>
</evidence>
<protein>
    <recommendedName>
        <fullName evidence="3">C2H2-type domain-containing protein</fullName>
    </recommendedName>
</protein>
<dbReference type="SMART" id="SM00355">
    <property type="entry name" value="ZnF_C2H2"/>
    <property type="match status" value="3"/>
</dbReference>
<dbReference type="GO" id="GO:0008270">
    <property type="term" value="F:zinc ion binding"/>
    <property type="evidence" value="ECO:0007669"/>
    <property type="project" value="UniProtKB-KW"/>
</dbReference>
<dbReference type="Gene3D" id="3.30.160.60">
    <property type="entry name" value="Classic Zinc Finger"/>
    <property type="match status" value="1"/>
</dbReference>
<dbReference type="InterPro" id="IPR036236">
    <property type="entry name" value="Znf_C2H2_sf"/>
</dbReference>
<sequence>QIDQPSMTTISCETSMEALTQLLMQPQSLLLSPPQSNSLQTDIPLHLTNPLFPQIVQQQILNYSLMQKLFSTLAAQTSMELSSPTLSSNSQETPEVGTSNGKELTIPNDDNEGWCRNRKHIMKTDNGFMCLVCKKVYGRYNSVSYHVTIYHRNPPIKCDIESCDFTTREARYIHFHKYYRHGIPLPRSIDQGSRKCPSCKHVSKSPAMLEKHMKRHSDGQPLTTRKRRSESTCEPMMENYESRSRTLSECPIPTLEMIMEECIKPRSFTL</sequence>
<name>A0A8R1V2I8_PRIPA</name>
<dbReference type="InterPro" id="IPR013087">
    <property type="entry name" value="Znf_C2H2_type"/>
</dbReference>
<feature type="compositionally biased region" description="Polar residues" evidence="2">
    <location>
        <begin position="82"/>
        <end position="102"/>
    </location>
</feature>
<keyword evidence="1" id="KW-0862">Zinc</keyword>
<reference evidence="5" key="1">
    <citation type="journal article" date="2008" name="Nat. Genet.">
        <title>The Pristionchus pacificus genome provides a unique perspective on nematode lifestyle and parasitism.</title>
        <authorList>
            <person name="Dieterich C."/>
            <person name="Clifton S.W."/>
            <person name="Schuster L.N."/>
            <person name="Chinwalla A."/>
            <person name="Delehaunty K."/>
            <person name="Dinkelacker I."/>
            <person name="Fulton L."/>
            <person name="Fulton R."/>
            <person name="Godfrey J."/>
            <person name="Minx P."/>
            <person name="Mitreva M."/>
            <person name="Roeseler W."/>
            <person name="Tian H."/>
            <person name="Witte H."/>
            <person name="Yang S.P."/>
            <person name="Wilson R.K."/>
            <person name="Sommer R.J."/>
        </authorList>
    </citation>
    <scope>NUCLEOTIDE SEQUENCE [LARGE SCALE GENOMIC DNA]</scope>
    <source>
        <strain evidence="5">PS312</strain>
    </source>
</reference>
<gene>
    <name evidence="4" type="primary">WBGene00304432</name>
</gene>